<proteinExistence type="predicted"/>
<dbReference type="GeneID" id="89335448"/>
<reference evidence="2 3" key="1">
    <citation type="submission" date="2024-02" db="EMBL/GenBank/DDBJ databases">
        <title>STSV induces naive adaptation in Sulfolobus.</title>
        <authorList>
            <person name="Xiang X."/>
            <person name="Song M."/>
        </authorList>
    </citation>
    <scope>NUCLEOTIDE SEQUENCE [LARGE SCALE GENOMIC DNA]</scope>
    <source>
        <strain evidence="2 3">RT2</strain>
    </source>
</reference>
<dbReference type="Proteomes" id="UP001432202">
    <property type="component" value="Chromosome"/>
</dbReference>
<keyword evidence="1" id="KW-0472">Membrane</keyword>
<protein>
    <submittedName>
        <fullName evidence="2">Uncharacterized protein</fullName>
    </submittedName>
</protein>
<name>A0AAX4L2K4_9CREN</name>
<evidence type="ECO:0000313" key="3">
    <source>
        <dbReference type="Proteomes" id="UP001432202"/>
    </source>
</evidence>
<dbReference type="RefSeq" id="WP_338602201.1">
    <property type="nucleotide sequence ID" value="NZ_CP146016.1"/>
</dbReference>
<evidence type="ECO:0000256" key="1">
    <source>
        <dbReference type="SAM" id="Phobius"/>
    </source>
</evidence>
<feature type="transmembrane region" description="Helical" evidence="1">
    <location>
        <begin position="134"/>
        <end position="158"/>
    </location>
</feature>
<keyword evidence="1" id="KW-0812">Transmembrane</keyword>
<organism evidence="2 3">
    <name type="scientific">Sulfolobus tengchongensis</name>
    <dbReference type="NCBI Taxonomy" id="207809"/>
    <lineage>
        <taxon>Archaea</taxon>
        <taxon>Thermoproteota</taxon>
        <taxon>Thermoprotei</taxon>
        <taxon>Sulfolobales</taxon>
        <taxon>Sulfolobaceae</taxon>
        <taxon>Sulfolobus</taxon>
    </lineage>
</organism>
<evidence type="ECO:0000313" key="2">
    <source>
        <dbReference type="EMBL" id="WWQ60823.1"/>
    </source>
</evidence>
<dbReference type="AlphaFoldDB" id="A0AAX4L2K4"/>
<keyword evidence="1" id="KW-1133">Transmembrane helix</keyword>
<feature type="transmembrane region" description="Helical" evidence="1">
    <location>
        <begin position="7"/>
        <end position="29"/>
    </location>
</feature>
<accession>A0AAX4L2K4</accession>
<sequence>MAIGKTVLIVGVIILIIGIALFFIGGYLASSSLVKIVNALETTTPTTLQPSSSIDLGVPSKLSILLYNTSSGQVLRVLQEINGTNQSIPQISEKDYIIALLSPKYEAIMVNNLTTAITVKYIMSEELASSLVNVALYTGLGFFLAIIGVIVVIVGLILHLRGRGRK</sequence>
<dbReference type="EMBL" id="CP146016">
    <property type="protein sequence ID" value="WWQ60823.1"/>
    <property type="molecule type" value="Genomic_DNA"/>
</dbReference>
<gene>
    <name evidence="2" type="ORF">V6M85_01725</name>
</gene>
<keyword evidence="3" id="KW-1185">Reference proteome</keyword>